<dbReference type="InterPro" id="IPR016181">
    <property type="entry name" value="Acyl_CoA_acyltransferase"/>
</dbReference>
<dbReference type="AlphaFoldDB" id="A0A6M1PLG7"/>
<proteinExistence type="predicted"/>
<protein>
    <submittedName>
        <fullName evidence="2">GNAT family N-acetyltransferase</fullName>
    </submittedName>
</protein>
<name>A0A6M1PLG7_9BACL</name>
<dbReference type="SUPFAM" id="SSF55729">
    <property type="entry name" value="Acyl-CoA N-acyltransferases (Nat)"/>
    <property type="match status" value="1"/>
</dbReference>
<evidence type="ECO:0000313" key="3">
    <source>
        <dbReference type="Proteomes" id="UP000480151"/>
    </source>
</evidence>
<gene>
    <name evidence="2" type="ORF">G5B47_16805</name>
</gene>
<reference evidence="2 3" key="1">
    <citation type="submission" date="2020-02" db="EMBL/GenBank/DDBJ databases">
        <authorList>
            <person name="Gao J."/>
            <person name="Sun J."/>
        </authorList>
    </citation>
    <scope>NUCLEOTIDE SEQUENCE [LARGE SCALE GENOMIC DNA]</scope>
    <source>
        <strain evidence="2 3">7124</strain>
    </source>
</reference>
<keyword evidence="2" id="KW-0808">Transferase</keyword>
<evidence type="ECO:0000313" key="2">
    <source>
        <dbReference type="EMBL" id="NGM84080.1"/>
    </source>
</evidence>
<dbReference type="Proteomes" id="UP000480151">
    <property type="component" value="Unassembled WGS sequence"/>
</dbReference>
<accession>A0A6M1PLG7</accession>
<dbReference type="PANTHER" id="PTHR43415">
    <property type="entry name" value="SPERMIDINE N(1)-ACETYLTRANSFERASE"/>
    <property type="match status" value="1"/>
</dbReference>
<feature type="domain" description="N-acetyltransferase" evidence="1">
    <location>
        <begin position="3"/>
        <end position="168"/>
    </location>
</feature>
<sequence length="169" mass="18456">MDVTLRELVPGDAEDLLRLQHTLDKETAFMMLEPGERQSSVQQVAEMIQSFGESAASILIGATADGQLGGYVAAKGGGANRNRHSAYIVIGVQKRCQGKGVGSALLRELDAWARKNGIVRLELTVMKHNERAIALYTKSGFSVEGTKIKSLKVNGEWVDEYYMSKIIEA</sequence>
<dbReference type="Pfam" id="PF00583">
    <property type="entry name" value="Acetyltransf_1"/>
    <property type="match status" value="1"/>
</dbReference>
<organism evidence="2 3">
    <name type="scientific">Paenibacillus apii</name>
    <dbReference type="NCBI Taxonomy" id="1850370"/>
    <lineage>
        <taxon>Bacteria</taxon>
        <taxon>Bacillati</taxon>
        <taxon>Bacillota</taxon>
        <taxon>Bacilli</taxon>
        <taxon>Bacillales</taxon>
        <taxon>Paenibacillaceae</taxon>
        <taxon>Paenibacillus</taxon>
    </lineage>
</organism>
<comment type="caution">
    <text evidence="2">The sequence shown here is derived from an EMBL/GenBank/DDBJ whole genome shotgun (WGS) entry which is preliminary data.</text>
</comment>
<evidence type="ECO:0000259" key="1">
    <source>
        <dbReference type="PROSITE" id="PS51186"/>
    </source>
</evidence>
<keyword evidence="3" id="KW-1185">Reference proteome</keyword>
<dbReference type="EMBL" id="JAAKGU010000008">
    <property type="protein sequence ID" value="NGM84080.1"/>
    <property type="molecule type" value="Genomic_DNA"/>
</dbReference>
<dbReference type="Gene3D" id="3.40.630.30">
    <property type="match status" value="1"/>
</dbReference>
<dbReference type="PANTHER" id="PTHR43415:SF3">
    <property type="entry name" value="GNAT-FAMILY ACETYLTRANSFERASE"/>
    <property type="match status" value="1"/>
</dbReference>
<dbReference type="InterPro" id="IPR000182">
    <property type="entry name" value="GNAT_dom"/>
</dbReference>
<dbReference type="RefSeq" id="WP_165100361.1">
    <property type="nucleotide sequence ID" value="NZ_JAAKGU010000008.1"/>
</dbReference>
<dbReference type="CDD" id="cd04301">
    <property type="entry name" value="NAT_SF"/>
    <property type="match status" value="1"/>
</dbReference>
<dbReference type="PROSITE" id="PS51186">
    <property type="entry name" value="GNAT"/>
    <property type="match status" value="1"/>
</dbReference>
<dbReference type="GO" id="GO:0016747">
    <property type="term" value="F:acyltransferase activity, transferring groups other than amino-acyl groups"/>
    <property type="evidence" value="ECO:0007669"/>
    <property type="project" value="InterPro"/>
</dbReference>